<evidence type="ECO:0000313" key="6">
    <source>
        <dbReference type="Proteomes" id="UP001500503"/>
    </source>
</evidence>
<name>A0ABP8QGX5_9ACTN</name>
<dbReference type="RefSeq" id="WP_345468368.1">
    <property type="nucleotide sequence ID" value="NZ_BAABHF010000026.1"/>
</dbReference>
<dbReference type="Gene3D" id="3.40.50.300">
    <property type="entry name" value="P-loop containing nucleotide triphosphate hydrolases"/>
    <property type="match status" value="1"/>
</dbReference>
<evidence type="ECO:0000313" key="5">
    <source>
        <dbReference type="EMBL" id="GAA4501672.1"/>
    </source>
</evidence>
<feature type="domain" description="HTH luxR-type" evidence="4">
    <location>
        <begin position="881"/>
        <end position="946"/>
    </location>
</feature>
<dbReference type="SUPFAM" id="SSF46894">
    <property type="entry name" value="C-terminal effector domain of the bipartite response regulators"/>
    <property type="match status" value="1"/>
</dbReference>
<evidence type="ECO:0000256" key="3">
    <source>
        <dbReference type="SAM" id="MobiDB-lite"/>
    </source>
</evidence>
<dbReference type="Gene3D" id="1.25.40.10">
    <property type="entry name" value="Tetratricopeptide repeat domain"/>
    <property type="match status" value="1"/>
</dbReference>
<dbReference type="InterPro" id="IPR041664">
    <property type="entry name" value="AAA_16"/>
</dbReference>
<feature type="compositionally biased region" description="Low complexity" evidence="3">
    <location>
        <begin position="12"/>
        <end position="26"/>
    </location>
</feature>
<dbReference type="PROSITE" id="PS50043">
    <property type="entry name" value="HTH_LUXR_2"/>
    <property type="match status" value="1"/>
</dbReference>
<evidence type="ECO:0000256" key="2">
    <source>
        <dbReference type="ARBA" id="ARBA00022840"/>
    </source>
</evidence>
<dbReference type="Proteomes" id="UP001500503">
    <property type="component" value="Unassembled WGS sequence"/>
</dbReference>
<dbReference type="EMBL" id="BAABHF010000026">
    <property type="protein sequence ID" value="GAA4501672.1"/>
    <property type="molecule type" value="Genomic_DNA"/>
</dbReference>
<dbReference type="InterPro" id="IPR000792">
    <property type="entry name" value="Tscrpt_reg_LuxR_C"/>
</dbReference>
<organism evidence="5 6">
    <name type="scientific">Actinoallomurus oryzae</name>
    <dbReference type="NCBI Taxonomy" id="502180"/>
    <lineage>
        <taxon>Bacteria</taxon>
        <taxon>Bacillati</taxon>
        <taxon>Actinomycetota</taxon>
        <taxon>Actinomycetes</taxon>
        <taxon>Streptosporangiales</taxon>
        <taxon>Thermomonosporaceae</taxon>
        <taxon>Actinoallomurus</taxon>
    </lineage>
</organism>
<keyword evidence="2" id="KW-0067">ATP-binding</keyword>
<accession>A0ABP8QGX5</accession>
<dbReference type="SMART" id="SM00421">
    <property type="entry name" value="HTH_LUXR"/>
    <property type="match status" value="1"/>
</dbReference>
<protein>
    <submittedName>
        <fullName evidence="5">LuxR family transcriptional regulator</fullName>
    </submittedName>
</protein>
<reference evidence="6" key="1">
    <citation type="journal article" date="2019" name="Int. J. Syst. Evol. Microbiol.">
        <title>The Global Catalogue of Microorganisms (GCM) 10K type strain sequencing project: providing services to taxonomists for standard genome sequencing and annotation.</title>
        <authorList>
            <consortium name="The Broad Institute Genomics Platform"/>
            <consortium name="The Broad Institute Genome Sequencing Center for Infectious Disease"/>
            <person name="Wu L."/>
            <person name="Ma J."/>
        </authorList>
    </citation>
    <scope>NUCLEOTIDE SEQUENCE [LARGE SCALE GENOMIC DNA]</scope>
    <source>
        <strain evidence="6">JCM 17933</strain>
    </source>
</reference>
<dbReference type="PRINTS" id="PR00038">
    <property type="entry name" value="HTHLUXR"/>
</dbReference>
<dbReference type="SUPFAM" id="SSF52540">
    <property type="entry name" value="P-loop containing nucleoside triphosphate hydrolases"/>
    <property type="match status" value="1"/>
</dbReference>
<evidence type="ECO:0000256" key="1">
    <source>
        <dbReference type="ARBA" id="ARBA00022741"/>
    </source>
</evidence>
<comment type="caution">
    <text evidence="5">The sequence shown here is derived from an EMBL/GenBank/DDBJ whole genome shotgun (WGS) entry which is preliminary data.</text>
</comment>
<dbReference type="InterPro" id="IPR036388">
    <property type="entry name" value="WH-like_DNA-bd_sf"/>
</dbReference>
<gene>
    <name evidence="5" type="ORF">GCM10023191_052090</name>
</gene>
<dbReference type="InterPro" id="IPR027417">
    <property type="entry name" value="P-loop_NTPase"/>
</dbReference>
<feature type="region of interest" description="Disordered" evidence="3">
    <location>
        <begin position="1"/>
        <end position="26"/>
    </location>
</feature>
<proteinExistence type="predicted"/>
<dbReference type="PANTHER" id="PTHR16305:SF35">
    <property type="entry name" value="TRANSCRIPTIONAL ACTIVATOR DOMAIN"/>
    <property type="match status" value="1"/>
</dbReference>
<dbReference type="PANTHER" id="PTHR16305">
    <property type="entry name" value="TESTICULAR SOLUBLE ADENYLYL CYCLASE"/>
    <property type="match status" value="1"/>
</dbReference>
<keyword evidence="6" id="KW-1185">Reference proteome</keyword>
<dbReference type="Gene3D" id="1.10.10.10">
    <property type="entry name" value="Winged helix-like DNA-binding domain superfamily/Winged helix DNA-binding domain"/>
    <property type="match status" value="1"/>
</dbReference>
<dbReference type="InterPro" id="IPR011990">
    <property type="entry name" value="TPR-like_helical_dom_sf"/>
</dbReference>
<keyword evidence="1" id="KW-0547">Nucleotide-binding</keyword>
<dbReference type="Pfam" id="PF00196">
    <property type="entry name" value="GerE"/>
    <property type="match status" value="1"/>
</dbReference>
<dbReference type="InterPro" id="IPR016032">
    <property type="entry name" value="Sig_transdc_resp-reg_C-effctor"/>
</dbReference>
<sequence>MGSRLPAGEWTAAPGAPAARLRPPRAGLRGRDREWHILTRTLSAAEAGRGGVVLIDGQSGMGKTRLLAAAAETAAARGFAVARGGVEEPGRLEPLAPLTAALGESTQTLLASVANIRGDASDLRLWLVQELQARLERRVTQGPLLVTLDDLHWADPTTLLALRTLIPELASYPLVWILSRTTGNGAGVDRLYEVLEREGATRMSLGALDDRAVAEVVADVLGATPDAEVLALAAGAGGNPFMLVELLGGLLDESAVKIGDGHARLVSQRLPHRVQETARRRLGRLSAHCRRVLQVAAVLGRSFDANDLADMLGELPSRLLPAVEEAEAAGVVVPDGDLLAFRHDLLWRAMTESMPEPMRRALHRQAAGMLLDRGGSSIRAAAHLLCSAGPGDPEAVAGLDRAVREVLPSSPQTAAELALRALELTPPSDAGRFDRTVTAISTLSNAGRQADAAELARTALKRATRPRQAARLRHELACTLMLAGRAAEAVTEAERVLEQRDLPDELRGVAEQVLFRGMFANHDRRGHERAEAVVAGGERHGPIALTGAHMLLSTDTWAEGRCAEAIGHIREATRIAAGGPLKAKYAHPRLHLISLLTDTRQLEEAESVLRIADEEITALGHTAYSPCPAILRARLRLAQGRLDDAAAEARAGLGRADEVGTHAFDLLAFAVLALVGVLRGDIDAAVRSVDRYESSHRGGRGATYGMRWGDWAVTRVVDARAGAERAIEEFHSRFLGTLEHRRLLMTEPNAAAWLTRTALAAGERPVGETLTAMAETLARDNPGFPTYAASAAHARGIADADPTALARAVATYLEPWSRASAAEDLGVLRARTPAAREAAIRDLDEALAGYRHVGAMRDAARVRARLREFGVRRRDHQAERPASGWAALTDTERAIAALVAEGLTNPQVATRMFISPHTVKFHLGQVFRKLGIGSRVELARLVAEHTPPVPK</sequence>
<evidence type="ECO:0000259" key="4">
    <source>
        <dbReference type="PROSITE" id="PS50043"/>
    </source>
</evidence>
<dbReference type="Pfam" id="PF13191">
    <property type="entry name" value="AAA_16"/>
    <property type="match status" value="1"/>
</dbReference>
<dbReference type="CDD" id="cd06170">
    <property type="entry name" value="LuxR_C_like"/>
    <property type="match status" value="1"/>
</dbReference>